<gene>
    <name evidence="1" type="ORF">AVEN_30566_1</name>
</gene>
<dbReference type="EMBL" id="BGPR01001759">
    <property type="protein sequence ID" value="GBM61266.1"/>
    <property type="molecule type" value="Genomic_DNA"/>
</dbReference>
<accession>A0A4Y2H8K6</accession>
<keyword evidence="2" id="KW-1185">Reference proteome</keyword>
<proteinExistence type="predicted"/>
<protein>
    <submittedName>
        <fullName evidence="1">Uncharacterized protein</fullName>
    </submittedName>
</protein>
<sequence length="85" mass="9868">MPKGRVERGHCFARSTKLHRQSNRVNQSSSLQLACFDYLTVKGNLVDNRPTEQIVHVENIISKPLFPYSKESLSERLWKPCRRQG</sequence>
<name>A0A4Y2H8K6_ARAVE</name>
<evidence type="ECO:0000313" key="1">
    <source>
        <dbReference type="EMBL" id="GBM61266.1"/>
    </source>
</evidence>
<dbReference type="AlphaFoldDB" id="A0A4Y2H8K6"/>
<comment type="caution">
    <text evidence="1">The sequence shown here is derived from an EMBL/GenBank/DDBJ whole genome shotgun (WGS) entry which is preliminary data.</text>
</comment>
<organism evidence="1 2">
    <name type="scientific">Araneus ventricosus</name>
    <name type="common">Orbweaver spider</name>
    <name type="synonym">Epeira ventricosa</name>
    <dbReference type="NCBI Taxonomy" id="182803"/>
    <lineage>
        <taxon>Eukaryota</taxon>
        <taxon>Metazoa</taxon>
        <taxon>Ecdysozoa</taxon>
        <taxon>Arthropoda</taxon>
        <taxon>Chelicerata</taxon>
        <taxon>Arachnida</taxon>
        <taxon>Araneae</taxon>
        <taxon>Araneomorphae</taxon>
        <taxon>Entelegynae</taxon>
        <taxon>Araneoidea</taxon>
        <taxon>Araneidae</taxon>
        <taxon>Araneus</taxon>
    </lineage>
</organism>
<dbReference type="Proteomes" id="UP000499080">
    <property type="component" value="Unassembled WGS sequence"/>
</dbReference>
<evidence type="ECO:0000313" key="2">
    <source>
        <dbReference type="Proteomes" id="UP000499080"/>
    </source>
</evidence>
<reference evidence="1 2" key="1">
    <citation type="journal article" date="2019" name="Sci. Rep.">
        <title>Orb-weaving spider Araneus ventricosus genome elucidates the spidroin gene catalogue.</title>
        <authorList>
            <person name="Kono N."/>
            <person name="Nakamura H."/>
            <person name="Ohtoshi R."/>
            <person name="Moran D.A.P."/>
            <person name="Shinohara A."/>
            <person name="Yoshida Y."/>
            <person name="Fujiwara M."/>
            <person name="Mori M."/>
            <person name="Tomita M."/>
            <person name="Arakawa K."/>
        </authorList>
    </citation>
    <scope>NUCLEOTIDE SEQUENCE [LARGE SCALE GENOMIC DNA]</scope>
</reference>